<organism evidence="1 2">
    <name type="scientific">Paramecium primaurelia</name>
    <dbReference type="NCBI Taxonomy" id="5886"/>
    <lineage>
        <taxon>Eukaryota</taxon>
        <taxon>Sar</taxon>
        <taxon>Alveolata</taxon>
        <taxon>Ciliophora</taxon>
        <taxon>Intramacronucleata</taxon>
        <taxon>Oligohymenophorea</taxon>
        <taxon>Peniculida</taxon>
        <taxon>Parameciidae</taxon>
        <taxon>Paramecium</taxon>
    </lineage>
</organism>
<evidence type="ECO:0000313" key="1">
    <source>
        <dbReference type="EMBL" id="CAD8108173.1"/>
    </source>
</evidence>
<accession>A0A8S1Q076</accession>
<reference evidence="1" key="1">
    <citation type="submission" date="2021-01" db="EMBL/GenBank/DDBJ databases">
        <authorList>
            <consortium name="Genoscope - CEA"/>
            <person name="William W."/>
        </authorList>
    </citation>
    <scope>NUCLEOTIDE SEQUENCE</scope>
</reference>
<dbReference type="AlphaFoldDB" id="A0A8S1Q076"/>
<evidence type="ECO:0000313" key="2">
    <source>
        <dbReference type="Proteomes" id="UP000688137"/>
    </source>
</evidence>
<name>A0A8S1Q076_PARPR</name>
<comment type="caution">
    <text evidence="1">The sequence shown here is derived from an EMBL/GenBank/DDBJ whole genome shotgun (WGS) entry which is preliminary data.</text>
</comment>
<proteinExistence type="predicted"/>
<dbReference type="OMA" id="WQSDINS"/>
<gene>
    <name evidence="1" type="ORF">PPRIM_AZ9-3.1.T1360046</name>
</gene>
<sequence length="573" mass="68854">MIKQIQNSSIQIDFQNISTMRKEYKKIQIHLFEQYQKIQDKLLLKIPYCNHFKIAKIFKINEINQGDSIKIDYYYDGLNGEQVKIIMKESEGKLEGFIKDFKLELQDVLMAKQVLQCLIESFHWTANFGQFLDPFRENLIFHQEQDFFLLIPTFTVITKYIFYNKFEFSWEKFVNYRLNVYQNVTHIFFCQFLDTFYPYVKELDEDKKFYKQQFYTFQLKIQNIDELFELKEKYAGVDSLYSEDLIKKKSWRYSFKQSMILYQLDSNEELRKLFLDKKRIDQELSKNGKQQPNIKTQTENLLEFLRALPEIRSESHDVLTSFAQKIKQYLDSKQEFKQLKNNVAAVFRPNYKHVVNNNKMIDIAKQQQQEKQKIDKQKIDIEQNNGYFDFVWQSDINSLNIISQYIQSTFNRNGGDNQCSMKLGAEGKQLILKYKFELLEQKNCYIVRTVIPEIMFTIETADDIMFLVNVIQKEQGQTNLYVDDNRRLMLYSSIVMGYKIEILSAIVKIIDIHQIYFYLILEFYAKNIAVGRSVRELKYQHFVRELLHYVQDYENDFENQMKNIMSDNVQIGF</sequence>
<dbReference type="EMBL" id="CAJJDM010000139">
    <property type="protein sequence ID" value="CAD8108173.1"/>
    <property type="molecule type" value="Genomic_DNA"/>
</dbReference>
<protein>
    <submittedName>
        <fullName evidence="1">Uncharacterized protein</fullName>
    </submittedName>
</protein>
<dbReference type="Proteomes" id="UP000688137">
    <property type="component" value="Unassembled WGS sequence"/>
</dbReference>
<keyword evidence="2" id="KW-1185">Reference proteome</keyword>